<dbReference type="OMA" id="ASECERM"/>
<feature type="domain" description="Heterokaryon incompatibility" evidence="1">
    <location>
        <begin position="208"/>
        <end position="363"/>
    </location>
</feature>
<dbReference type="EMBL" id="GG698914">
    <property type="protein sequence ID" value="EEU38834.1"/>
    <property type="molecule type" value="Genomic_DNA"/>
</dbReference>
<dbReference type="eggNOG" id="ENOG502SKQV">
    <property type="taxonomic scope" value="Eukaryota"/>
</dbReference>
<name>C7ZB23_FUSV7</name>
<organism evidence="2 3">
    <name type="scientific">Fusarium vanettenii (strain ATCC MYA-4622 / CBS 123669 / FGSC 9596 / NRRL 45880 / 77-13-4)</name>
    <name type="common">Fusarium solani subsp. pisi</name>
    <dbReference type="NCBI Taxonomy" id="660122"/>
    <lineage>
        <taxon>Eukaryota</taxon>
        <taxon>Fungi</taxon>
        <taxon>Dikarya</taxon>
        <taxon>Ascomycota</taxon>
        <taxon>Pezizomycotina</taxon>
        <taxon>Sordariomycetes</taxon>
        <taxon>Hypocreomycetidae</taxon>
        <taxon>Hypocreales</taxon>
        <taxon>Nectriaceae</taxon>
        <taxon>Fusarium</taxon>
        <taxon>Fusarium solani species complex</taxon>
        <taxon>Fusarium vanettenii</taxon>
    </lineage>
</organism>
<dbReference type="AlphaFoldDB" id="C7ZB23"/>
<dbReference type="STRING" id="660122.C7ZB23"/>
<evidence type="ECO:0000313" key="3">
    <source>
        <dbReference type="Proteomes" id="UP000005206"/>
    </source>
</evidence>
<dbReference type="PANTHER" id="PTHR33112">
    <property type="entry name" value="DOMAIN PROTEIN, PUTATIVE-RELATED"/>
    <property type="match status" value="1"/>
</dbReference>
<dbReference type="PANTHER" id="PTHR33112:SF16">
    <property type="entry name" value="HETEROKARYON INCOMPATIBILITY DOMAIN-CONTAINING PROTEIN"/>
    <property type="match status" value="1"/>
</dbReference>
<dbReference type="Pfam" id="PF06985">
    <property type="entry name" value="HET"/>
    <property type="match status" value="1"/>
</dbReference>
<evidence type="ECO:0000313" key="2">
    <source>
        <dbReference type="EMBL" id="EEU38834.1"/>
    </source>
</evidence>
<dbReference type="HOGENOM" id="CLU_002639_8_11_1"/>
<dbReference type="GeneID" id="9670741"/>
<dbReference type="VEuPathDB" id="FungiDB:NECHADRAFT_101149"/>
<reference evidence="2 3" key="1">
    <citation type="journal article" date="2009" name="PLoS Genet.">
        <title>The genome of Nectria haematococca: contribution of supernumerary chromosomes to gene expansion.</title>
        <authorList>
            <person name="Coleman J.J."/>
            <person name="Rounsley S.D."/>
            <person name="Rodriguez-Carres M."/>
            <person name="Kuo A."/>
            <person name="Wasmann C.C."/>
            <person name="Grimwood J."/>
            <person name="Schmutz J."/>
            <person name="Taga M."/>
            <person name="White G.J."/>
            <person name="Zhou S."/>
            <person name="Schwartz D.C."/>
            <person name="Freitag M."/>
            <person name="Ma L.J."/>
            <person name="Danchin E.G."/>
            <person name="Henrissat B."/>
            <person name="Coutinho P.M."/>
            <person name="Nelson D.R."/>
            <person name="Straney D."/>
            <person name="Napoli C.A."/>
            <person name="Barker B.M."/>
            <person name="Gribskov M."/>
            <person name="Rep M."/>
            <person name="Kroken S."/>
            <person name="Molnar I."/>
            <person name="Rensing C."/>
            <person name="Kennell J.C."/>
            <person name="Zamora J."/>
            <person name="Farman M.L."/>
            <person name="Selker E.U."/>
            <person name="Salamov A."/>
            <person name="Shapiro H."/>
            <person name="Pangilinan J."/>
            <person name="Lindquist E."/>
            <person name="Lamers C."/>
            <person name="Grigoriev I.V."/>
            <person name="Geiser D.M."/>
            <person name="Covert S.F."/>
            <person name="Temporini E."/>
            <person name="Vanetten H.D."/>
        </authorList>
    </citation>
    <scope>NUCLEOTIDE SEQUENCE [LARGE SCALE GENOMIC DNA]</scope>
    <source>
        <strain evidence="3">ATCC MYA-4622 / CBS 123669 / FGSC 9596 / NRRL 45880 / 77-13-4</strain>
    </source>
</reference>
<proteinExistence type="predicted"/>
<dbReference type="OrthoDB" id="408631at2759"/>
<dbReference type="InParanoid" id="C7ZB23"/>
<sequence>MAKEEEPVHTVEWRCHKCRDIWWEWKKSAPTEQKGIITFNHHESFAALEESAAAGCSLCASFRASTIYHDAYPKDRNSGPIVLEVLKSSLSPHITFKIGKSEHYESFEFAKLQNGVPGGIKGSRLPAKRLAPDSLDHDLNHLVKRLIKPWIHDCTTGKGLHKDCDRRKREQGDTQSIPTRLIDVGHDQSSTVRLVVPSEDFPTKKPNYFALSYCWGFGNDPAKTTRDNIKDRRQAIDITQLPKTIQDAIKLSQLVGIRYLWIDALCIIQSHEKDKYFEDWKAEAPKMGSYYSNAHCLIAASGASDSSEGLFVERVGQRYPTKTCVISFDPECSEYMYFPCPLPNILDWLPREPLMTRGWCLQETTLSIRTLHWSSVGLFWECPGVSSASEFQPEGWKVWKTGPEDMYRIFDVKADKALGQAWTQLAGNYLNRGFTFKTDRLIAIQGLGRRLAEMHNTEYFAGVFSSNLSDGLLWAAYDAKVENREKLEYFPTWSWASCGSRAYFTGPLAYKYAKPAKSNIFPAVRDEMDFSDSSKRTLRLEAPLMTIDFGNEKNRDELKVTLAQGQYGVDLRFDTLDLTPSPLDKILILVLGCPESRDLPYKGLILRPKGNMYERIGLGALTVWGNAEPLDGSFSSWRKEVTLV</sequence>
<evidence type="ECO:0000259" key="1">
    <source>
        <dbReference type="Pfam" id="PF06985"/>
    </source>
</evidence>
<dbReference type="Proteomes" id="UP000005206">
    <property type="component" value="Chromosome 7"/>
</dbReference>
<gene>
    <name evidence="2" type="ORF">NECHADRAFT_101149</name>
</gene>
<dbReference type="InterPro" id="IPR010730">
    <property type="entry name" value="HET"/>
</dbReference>
<dbReference type="KEGG" id="nhe:NECHADRAFT_101149"/>
<accession>C7ZB23</accession>
<protein>
    <recommendedName>
        <fullName evidence="1">Heterokaryon incompatibility domain-containing protein</fullName>
    </recommendedName>
</protein>
<keyword evidence="3" id="KW-1185">Reference proteome</keyword>
<dbReference type="RefSeq" id="XP_003044547.1">
    <property type="nucleotide sequence ID" value="XM_003044501.1"/>
</dbReference>